<organism evidence="8 9">
    <name type="scientific">Agreia pratensis</name>
    <dbReference type="NCBI Taxonomy" id="150121"/>
    <lineage>
        <taxon>Bacteria</taxon>
        <taxon>Bacillati</taxon>
        <taxon>Actinomycetota</taxon>
        <taxon>Actinomycetes</taxon>
        <taxon>Micrococcales</taxon>
        <taxon>Microbacteriaceae</taxon>
        <taxon>Agreia</taxon>
    </lineage>
</organism>
<dbReference type="GO" id="GO:0009307">
    <property type="term" value="P:DNA restriction-modification system"/>
    <property type="evidence" value="ECO:0007669"/>
    <property type="project" value="UniProtKB-KW"/>
</dbReference>
<dbReference type="SUPFAM" id="SSF53335">
    <property type="entry name" value="S-adenosyl-L-methionine-dependent methyltransferases"/>
    <property type="match status" value="3"/>
</dbReference>
<keyword evidence="6" id="KW-0680">Restriction system</keyword>
<dbReference type="AlphaFoldDB" id="A0A1X7KSN1"/>
<reference evidence="9" key="1">
    <citation type="submission" date="2017-04" db="EMBL/GenBank/DDBJ databases">
        <authorList>
            <person name="Varghese N."/>
            <person name="Submissions S."/>
        </authorList>
    </citation>
    <scope>NUCLEOTIDE SEQUENCE [LARGE SCALE GENOMIC DNA]</scope>
    <source>
        <strain evidence="9">VKM Ac-2510</strain>
    </source>
</reference>
<dbReference type="STRING" id="150121.SAMN06296010_2888"/>
<evidence type="ECO:0000256" key="7">
    <source>
        <dbReference type="ARBA" id="ARBA00049120"/>
    </source>
</evidence>
<evidence type="ECO:0000256" key="5">
    <source>
        <dbReference type="ARBA" id="ARBA00022691"/>
    </source>
</evidence>
<keyword evidence="5" id="KW-0949">S-adenosyl-L-methionine</keyword>
<dbReference type="InterPro" id="IPR017985">
    <property type="entry name" value="MeTrfase_CN4_CS"/>
</dbReference>
<keyword evidence="4" id="KW-0808">Transferase</keyword>
<dbReference type="RefSeq" id="WP_139824919.1">
    <property type="nucleotide sequence ID" value="NZ_FXAY01000005.1"/>
</dbReference>
<evidence type="ECO:0000313" key="9">
    <source>
        <dbReference type="Proteomes" id="UP000193244"/>
    </source>
</evidence>
<protein>
    <recommendedName>
        <fullName evidence="2">site-specific DNA-methyltransferase (cytosine-N(4)-specific)</fullName>
        <ecNumber evidence="2">2.1.1.113</ecNumber>
    </recommendedName>
</protein>
<evidence type="ECO:0000256" key="6">
    <source>
        <dbReference type="ARBA" id="ARBA00022747"/>
    </source>
</evidence>
<dbReference type="PROSITE" id="PS00093">
    <property type="entry name" value="N4_MTASE"/>
    <property type="match status" value="1"/>
</dbReference>
<evidence type="ECO:0000313" key="8">
    <source>
        <dbReference type="EMBL" id="SMG44498.1"/>
    </source>
</evidence>
<name>A0A1X7KSN1_9MICO</name>
<evidence type="ECO:0000256" key="3">
    <source>
        <dbReference type="ARBA" id="ARBA00022603"/>
    </source>
</evidence>
<gene>
    <name evidence="8" type="ORF">SAMN06296010_2888</name>
</gene>
<keyword evidence="3 8" id="KW-0489">Methyltransferase</keyword>
<comment type="similarity">
    <text evidence="1">Belongs to the N(4)/N(6)-methyltransferase family. N(4) subfamily.</text>
</comment>
<evidence type="ECO:0000256" key="4">
    <source>
        <dbReference type="ARBA" id="ARBA00022679"/>
    </source>
</evidence>
<dbReference type="GO" id="GO:0003677">
    <property type="term" value="F:DNA binding"/>
    <property type="evidence" value="ECO:0007669"/>
    <property type="project" value="InterPro"/>
</dbReference>
<sequence>MGARTIHPFPARMAPEIATDYLKVREVGNKTALSILDPMCGSGTVLSVAAERGHNAIGFDVDPLAVMMTRVATRPIATDPLLDQAERLVAAAQASTRKKMRWEDKQTQAFAKFWFGDKQRVALNRLSLGLDLVEDEAVRETLQIALSRIIVTKSPKASLAADTSHSRPHRTIQKSTYDVYDGFLRSVKELTRLLDKRAMPGSAKAFRGDSRGLADVPNNSVDLAITSPPYLNAIDYLRGHKLSLIWLGHTIPELRDIRSNSIGAERGLDEIPAERVQNMVEVIKASASDPNALPLPTITRYAKDVCEFADELYRVSRTGAQVIAVVGNSSLKGNFISNDGMVQKAFDDAGFTFQERVERDLPENSRYMPISTSDSASSMAKRMRTEVVLTVKKTT</sequence>
<dbReference type="InterPro" id="IPR029063">
    <property type="entry name" value="SAM-dependent_MTases_sf"/>
</dbReference>
<evidence type="ECO:0000256" key="1">
    <source>
        <dbReference type="ARBA" id="ARBA00010203"/>
    </source>
</evidence>
<dbReference type="EC" id="2.1.1.113" evidence="2"/>
<dbReference type="GO" id="GO:0015667">
    <property type="term" value="F:site-specific DNA-methyltransferase (cytosine-N4-specific) activity"/>
    <property type="evidence" value="ECO:0007669"/>
    <property type="project" value="UniProtKB-EC"/>
</dbReference>
<proteinExistence type="inferred from homology"/>
<comment type="catalytic activity">
    <reaction evidence="7">
        <text>a 2'-deoxycytidine in DNA + S-adenosyl-L-methionine = an N(4)-methyl-2'-deoxycytidine in DNA + S-adenosyl-L-homocysteine + H(+)</text>
        <dbReference type="Rhea" id="RHEA:16857"/>
        <dbReference type="Rhea" id="RHEA-COMP:11369"/>
        <dbReference type="Rhea" id="RHEA-COMP:13674"/>
        <dbReference type="ChEBI" id="CHEBI:15378"/>
        <dbReference type="ChEBI" id="CHEBI:57856"/>
        <dbReference type="ChEBI" id="CHEBI:59789"/>
        <dbReference type="ChEBI" id="CHEBI:85452"/>
        <dbReference type="ChEBI" id="CHEBI:137933"/>
        <dbReference type="EC" id="2.1.1.113"/>
    </reaction>
</comment>
<dbReference type="Gene3D" id="3.40.50.150">
    <property type="entry name" value="Vaccinia Virus protein VP39"/>
    <property type="match status" value="2"/>
</dbReference>
<evidence type="ECO:0000256" key="2">
    <source>
        <dbReference type="ARBA" id="ARBA00012185"/>
    </source>
</evidence>
<keyword evidence="9" id="KW-1185">Reference proteome</keyword>
<dbReference type="OrthoDB" id="9773060at2"/>
<accession>A0A1X7KSN1</accession>
<dbReference type="GO" id="GO:0032259">
    <property type="term" value="P:methylation"/>
    <property type="evidence" value="ECO:0007669"/>
    <property type="project" value="UniProtKB-KW"/>
</dbReference>
<dbReference type="Proteomes" id="UP000193244">
    <property type="component" value="Unassembled WGS sequence"/>
</dbReference>
<dbReference type="EMBL" id="FXAY01000005">
    <property type="protein sequence ID" value="SMG44498.1"/>
    <property type="molecule type" value="Genomic_DNA"/>
</dbReference>